<dbReference type="EMBL" id="CP075150">
    <property type="protein sequence ID" value="UTX43034.1"/>
    <property type="molecule type" value="Genomic_DNA"/>
</dbReference>
<keyword evidence="4" id="KW-0539">Nucleus</keyword>
<evidence type="ECO:0000313" key="9">
    <source>
        <dbReference type="Proteomes" id="UP001217963"/>
    </source>
</evidence>
<dbReference type="GO" id="GO:0006511">
    <property type="term" value="P:ubiquitin-dependent protein catabolic process"/>
    <property type="evidence" value="ECO:0007669"/>
    <property type="project" value="InterPro"/>
</dbReference>
<protein>
    <recommendedName>
        <fullName evidence="3">Elongin-C</fullName>
    </recommendedName>
</protein>
<dbReference type="InterPro" id="IPR016073">
    <property type="entry name" value="Skp1_comp_POZ"/>
</dbReference>
<dbReference type="SMART" id="SM00512">
    <property type="entry name" value="Skp1"/>
    <property type="match status" value="1"/>
</dbReference>
<accession>A0A9Q9C2Q8</accession>
<reference evidence="7 9" key="2">
    <citation type="submission" date="2023-02" db="EMBL/GenBank/DDBJ databases">
        <title>Encephalitozoon hellem ATCC 50451 complete genome.</title>
        <authorList>
            <person name="Mascarenhas dos Santos A.C."/>
            <person name="Julian A.T."/>
            <person name="Pombert J.-F."/>
        </authorList>
    </citation>
    <scope>NUCLEOTIDE SEQUENCE [LARGE SCALE GENOMIC DNA]</scope>
    <source>
        <strain evidence="7 9">ATCC 50451</strain>
    </source>
</reference>
<dbReference type="SUPFAM" id="SSF54695">
    <property type="entry name" value="POZ domain"/>
    <property type="match status" value="1"/>
</dbReference>
<comment type="similarity">
    <text evidence="2">Belongs to the SKP1 family.</text>
</comment>
<evidence type="ECO:0000256" key="4">
    <source>
        <dbReference type="ARBA" id="ARBA00023242"/>
    </source>
</evidence>
<dbReference type="InterPro" id="IPR011333">
    <property type="entry name" value="SKP1/BTB/POZ_sf"/>
</dbReference>
<dbReference type="InterPro" id="IPR039948">
    <property type="entry name" value="ELC1"/>
</dbReference>
<dbReference type="GO" id="GO:0005634">
    <property type="term" value="C:nucleus"/>
    <property type="evidence" value="ECO:0007669"/>
    <property type="project" value="UniProtKB-SubCell"/>
</dbReference>
<dbReference type="EMBL" id="CP119065">
    <property type="protein sequence ID" value="WEL38491.1"/>
    <property type="molecule type" value="Genomic_DNA"/>
</dbReference>
<evidence type="ECO:0000313" key="8">
    <source>
        <dbReference type="Proteomes" id="UP001059546"/>
    </source>
</evidence>
<dbReference type="PANTHER" id="PTHR20648">
    <property type="entry name" value="ELONGIN-C"/>
    <property type="match status" value="1"/>
</dbReference>
<proteinExistence type="inferred from homology"/>
<dbReference type="Proteomes" id="UP001217963">
    <property type="component" value="Chromosome IV"/>
</dbReference>
<name>A0A9Q9C2Q8_ENCHE</name>
<reference evidence="6" key="1">
    <citation type="submission" date="2021-05" db="EMBL/GenBank/DDBJ databases">
        <title>Encephalitozoon hellem ATCC 50604 Complete Genome.</title>
        <authorList>
            <person name="Mascarenhas dos Santos A.C."/>
            <person name="Julian A.T."/>
            <person name="Pombert J.-F."/>
        </authorList>
    </citation>
    <scope>NUCLEOTIDE SEQUENCE</scope>
    <source>
        <strain evidence="6">ATCC 50604</strain>
    </source>
</reference>
<dbReference type="Gene3D" id="3.30.710.10">
    <property type="entry name" value="Potassium Channel Kv1.1, Chain A"/>
    <property type="match status" value="1"/>
</dbReference>
<evidence type="ECO:0000256" key="3">
    <source>
        <dbReference type="ARBA" id="ARBA00021347"/>
    </source>
</evidence>
<keyword evidence="9" id="KW-1185">Reference proteome</keyword>
<sequence length="96" mass="11303">MENKVKIISSDNKEFALDYDVAAQSQTLRTFFNRPEMFLESISREVKLPIKARYLKRIVEFLVFKHFSDPDKEPEEFKVSDSEALELLDIAVYLKI</sequence>
<gene>
    <name evidence="6" type="ORF">GPU96_04g07690</name>
    <name evidence="7" type="ORF">PFJ87_04g01670</name>
</gene>
<organism evidence="6 8">
    <name type="scientific">Encephalitozoon hellem</name>
    <name type="common">Microsporidian parasite</name>
    <dbReference type="NCBI Taxonomy" id="27973"/>
    <lineage>
        <taxon>Eukaryota</taxon>
        <taxon>Fungi</taxon>
        <taxon>Fungi incertae sedis</taxon>
        <taxon>Microsporidia</taxon>
        <taxon>Unikaryonidae</taxon>
        <taxon>Encephalitozoon</taxon>
    </lineage>
</organism>
<evidence type="ECO:0000313" key="6">
    <source>
        <dbReference type="EMBL" id="UTX43034.1"/>
    </source>
</evidence>
<evidence type="ECO:0000259" key="5">
    <source>
        <dbReference type="Pfam" id="PF03931"/>
    </source>
</evidence>
<evidence type="ECO:0000313" key="7">
    <source>
        <dbReference type="EMBL" id="WEL38491.1"/>
    </source>
</evidence>
<dbReference type="InterPro" id="IPR001232">
    <property type="entry name" value="SKP1-like"/>
</dbReference>
<evidence type="ECO:0000256" key="2">
    <source>
        <dbReference type="ARBA" id="ARBA00009993"/>
    </source>
</evidence>
<comment type="subcellular location">
    <subcellularLocation>
        <location evidence="1">Nucleus</location>
    </subcellularLocation>
</comment>
<dbReference type="Proteomes" id="UP001059546">
    <property type="component" value="Chromosome IV"/>
</dbReference>
<dbReference type="AlphaFoldDB" id="A0A9Q9C2Q8"/>
<evidence type="ECO:0000256" key="1">
    <source>
        <dbReference type="ARBA" id="ARBA00004123"/>
    </source>
</evidence>
<dbReference type="FunFam" id="3.30.710.10:FF:000035">
    <property type="entry name" value="Elongin C transcription elongation factor"/>
    <property type="match status" value="1"/>
</dbReference>
<dbReference type="Pfam" id="PF03931">
    <property type="entry name" value="Skp1_POZ"/>
    <property type="match status" value="1"/>
</dbReference>
<feature type="domain" description="SKP1 component POZ" evidence="5">
    <location>
        <begin position="3"/>
        <end position="62"/>
    </location>
</feature>
<dbReference type="OrthoDB" id="249087at2759"/>